<accession>A0A024G327</accession>
<comment type="caution">
    <text evidence="1">The sequence shown here is derived from an EMBL/GenBank/DDBJ whole genome shotgun (WGS) entry which is preliminary data.</text>
</comment>
<dbReference type="Proteomes" id="UP000053237">
    <property type="component" value="Unassembled WGS sequence"/>
</dbReference>
<dbReference type="AlphaFoldDB" id="A0A024G327"/>
<keyword evidence="2" id="KW-1185">Reference proteome</keyword>
<evidence type="ECO:0000313" key="1">
    <source>
        <dbReference type="EMBL" id="CCI41066.1"/>
    </source>
</evidence>
<protein>
    <submittedName>
        <fullName evidence="1">Uncharacterized protein</fullName>
    </submittedName>
</protein>
<dbReference type="EMBL" id="CAIX01000014">
    <property type="protein sequence ID" value="CCI41066.1"/>
    <property type="molecule type" value="Genomic_DNA"/>
</dbReference>
<proteinExistence type="predicted"/>
<organism evidence="1 2">
    <name type="scientific">Albugo candida</name>
    <dbReference type="NCBI Taxonomy" id="65357"/>
    <lineage>
        <taxon>Eukaryota</taxon>
        <taxon>Sar</taxon>
        <taxon>Stramenopiles</taxon>
        <taxon>Oomycota</taxon>
        <taxon>Peronosporomycetes</taxon>
        <taxon>Albuginales</taxon>
        <taxon>Albuginaceae</taxon>
        <taxon>Albugo</taxon>
    </lineage>
</organism>
<reference evidence="1 2" key="1">
    <citation type="submission" date="2012-05" db="EMBL/GenBank/DDBJ databases">
        <title>Recombination and specialization in a pathogen metapopulation.</title>
        <authorList>
            <person name="Gardiner A."/>
            <person name="Kemen E."/>
            <person name="Schultz-Larsen T."/>
            <person name="MacLean D."/>
            <person name="Van Oosterhout C."/>
            <person name="Jones J.D.G."/>
        </authorList>
    </citation>
    <scope>NUCLEOTIDE SEQUENCE [LARGE SCALE GENOMIC DNA]</scope>
    <source>
        <strain evidence="1 2">Ac Nc2</strain>
    </source>
</reference>
<gene>
    <name evidence="1" type="ORF">BN9_018500</name>
</gene>
<sequence length="369" mass="42550">MYWNYKTNNLDGAIQGKVIHSIEEGCNRFKIKVSNDNHNLPFWSKKSDESTVKPCLICERSGETNGKKNNHVSIIEDYFSMDRSVRRRSNPKDPRELNNIANVLKHVELRDLAPYDIGWALPRSSIEDLKQRKKLTKGSVESMLDLEVLITTTGGIYSITWLITPILYLGDITDVGISQARNEFISEDSLQDVKVEFGGWMHFKQKAEIFLGQTATRIPEEIYNLFTSTLKKRGLTKQGDYYVRGCENPKNYHDNLGLAPIRLSFKDECTLSIEQYVRQEGKTCFVDILPSSDGKWLFEHTYVEKKSKYTGLWIMDQSDDHVDKTYPKLIANSNVLFMYNARGTPVKDKIKMYWNYKTNNLRLDDGGVL</sequence>
<name>A0A024G327_9STRA</name>
<evidence type="ECO:0000313" key="2">
    <source>
        <dbReference type="Proteomes" id="UP000053237"/>
    </source>
</evidence>
<dbReference type="InParanoid" id="A0A024G327"/>